<evidence type="ECO:0000256" key="3">
    <source>
        <dbReference type="ARBA" id="ARBA00022679"/>
    </source>
</evidence>
<dbReference type="PANTHER" id="PTHR43630">
    <property type="entry name" value="POLY-BETA-1,6-N-ACETYL-D-GLUCOSAMINE SYNTHASE"/>
    <property type="match status" value="1"/>
</dbReference>
<evidence type="ECO:0000313" key="6">
    <source>
        <dbReference type="Proteomes" id="UP000323653"/>
    </source>
</evidence>
<keyword evidence="2" id="KW-0328">Glycosyltransferase</keyword>
<evidence type="ECO:0000256" key="4">
    <source>
        <dbReference type="SAM" id="Phobius"/>
    </source>
</evidence>
<evidence type="ECO:0000313" key="5">
    <source>
        <dbReference type="EMBL" id="QEK51222.1"/>
    </source>
</evidence>
<evidence type="ECO:0000256" key="2">
    <source>
        <dbReference type="ARBA" id="ARBA00022676"/>
    </source>
</evidence>
<gene>
    <name evidence="5" type="ORF">FYC62_05705</name>
</gene>
<dbReference type="Pfam" id="PF13641">
    <property type="entry name" value="Glyco_tranf_2_3"/>
    <property type="match status" value="1"/>
</dbReference>
<keyword evidence="4" id="KW-0472">Membrane</keyword>
<feature type="transmembrane region" description="Helical" evidence="4">
    <location>
        <begin position="292"/>
        <end position="316"/>
    </location>
</feature>
<keyword evidence="6" id="KW-1185">Reference proteome</keyword>
<keyword evidence="3 5" id="KW-0808">Transferase</keyword>
<dbReference type="AlphaFoldDB" id="A0A5C0VH32"/>
<sequence length="394" mass="45543">MDNLFAILFVFIQIIIGINLVLPLILFIFWRFFANKNSIIPYVKHQQDFAIIVTAYQQTDLIPEVVKSLLAIDYENYHIYIVADNCKKNENLNFNHSSISVLYPEQIIASNTGSHFYAINHFVRQHEALMIIDSDNMVDKNILKEINNYFHVGFEAVQGIRAAKNLDTMIAKLDAARDIYYHFFDGKVLFQLGSSATLAGSGMAFTVDLYKKCLENTTIKGAGFDKVLQYLILCHQKRIAFCETAIVYDQKTSQSDQLVNQRSRWINTWFRYFKFGFKLISQSIKNFNFNQFLFGIILLRPPLFLLILLSGLFFLINSYLLNITAMIIWTISFLSFIITFVLALNVSHTDKKIYKALYSIPIFIYYQVISLLNAKNANQRSVATKHQVVKKQES</sequence>
<dbReference type="KEGG" id="pej:FYC62_05705"/>
<comment type="similarity">
    <text evidence="1">Belongs to the glycosyltransferase 2 family.</text>
</comment>
<dbReference type="RefSeq" id="WP_149074256.1">
    <property type="nucleotide sequence ID" value="NZ_CP043329.1"/>
</dbReference>
<dbReference type="SUPFAM" id="SSF53448">
    <property type="entry name" value="Nucleotide-diphospho-sugar transferases"/>
    <property type="match status" value="1"/>
</dbReference>
<dbReference type="InterPro" id="IPR029044">
    <property type="entry name" value="Nucleotide-diphossugar_trans"/>
</dbReference>
<protein>
    <submittedName>
        <fullName evidence="5">Glycosyltransferase</fullName>
    </submittedName>
</protein>
<dbReference type="EMBL" id="CP043329">
    <property type="protein sequence ID" value="QEK51222.1"/>
    <property type="molecule type" value="Genomic_DNA"/>
</dbReference>
<feature type="transmembrane region" description="Helical" evidence="4">
    <location>
        <begin position="322"/>
        <end position="344"/>
    </location>
</feature>
<evidence type="ECO:0000256" key="1">
    <source>
        <dbReference type="ARBA" id="ARBA00006739"/>
    </source>
</evidence>
<keyword evidence="4" id="KW-0812">Transmembrane</keyword>
<feature type="transmembrane region" description="Helical" evidence="4">
    <location>
        <begin position="356"/>
        <end position="374"/>
    </location>
</feature>
<feature type="transmembrane region" description="Helical" evidence="4">
    <location>
        <begin position="6"/>
        <end position="30"/>
    </location>
</feature>
<name>A0A5C0VH32_9SPHI</name>
<reference evidence="5 6" key="1">
    <citation type="submission" date="2019-08" db="EMBL/GenBank/DDBJ databases">
        <title>Pedobacter sp. nov., isolated from Han river, South Korea.</title>
        <authorList>
            <person name="Lee D.-H."/>
            <person name="Kim Y.-S."/>
            <person name="Hwang E.-M."/>
            <person name="Le Tran T.C."/>
            <person name="Cha C.-J."/>
        </authorList>
    </citation>
    <scope>NUCLEOTIDE SEQUENCE [LARGE SCALE GENOMIC DNA]</scope>
    <source>
        <strain evidence="5 6">CJ43</strain>
    </source>
</reference>
<accession>A0A5C0VH32</accession>
<proteinExistence type="inferred from homology"/>
<organism evidence="5 6">
    <name type="scientific">Pedobacter aquae</name>
    <dbReference type="NCBI Taxonomy" id="2605747"/>
    <lineage>
        <taxon>Bacteria</taxon>
        <taxon>Pseudomonadati</taxon>
        <taxon>Bacteroidota</taxon>
        <taxon>Sphingobacteriia</taxon>
        <taxon>Sphingobacteriales</taxon>
        <taxon>Sphingobacteriaceae</taxon>
        <taxon>Pedobacter</taxon>
    </lineage>
</organism>
<dbReference type="PANTHER" id="PTHR43630:SF1">
    <property type="entry name" value="POLY-BETA-1,6-N-ACETYL-D-GLUCOSAMINE SYNTHASE"/>
    <property type="match status" value="1"/>
</dbReference>
<dbReference type="GO" id="GO:0016757">
    <property type="term" value="F:glycosyltransferase activity"/>
    <property type="evidence" value="ECO:0007669"/>
    <property type="project" value="UniProtKB-KW"/>
</dbReference>
<keyword evidence="4" id="KW-1133">Transmembrane helix</keyword>
<dbReference type="Proteomes" id="UP000323653">
    <property type="component" value="Chromosome"/>
</dbReference>
<dbReference type="Gene3D" id="3.90.550.10">
    <property type="entry name" value="Spore Coat Polysaccharide Biosynthesis Protein SpsA, Chain A"/>
    <property type="match status" value="1"/>
</dbReference>